<evidence type="ECO:0000256" key="1">
    <source>
        <dbReference type="ARBA" id="ARBA00024411"/>
    </source>
</evidence>
<dbReference type="InterPro" id="IPR006133">
    <property type="entry name" value="DNA-dir_DNA_pol_B_exonuc"/>
</dbReference>
<dbReference type="InterPro" id="IPR050240">
    <property type="entry name" value="DNA_pol_type-B"/>
</dbReference>
<keyword evidence="2" id="KW-1133">Transmembrane helix</keyword>
<dbReference type="InterPro" id="IPR036397">
    <property type="entry name" value="RNaseH_sf"/>
</dbReference>
<dbReference type="PANTHER" id="PTHR10322">
    <property type="entry name" value="DNA POLYMERASE CATALYTIC SUBUNIT"/>
    <property type="match status" value="1"/>
</dbReference>
<keyword evidence="2" id="KW-0472">Membrane</keyword>
<gene>
    <name evidence="4" type="primary">POLD1_5</name>
    <name evidence="5" type="synonym">POLD1_4</name>
    <name evidence="5" type="ORF">CK203_036095</name>
    <name evidence="4" type="ORF">CK203_043111</name>
</gene>
<comment type="caution">
    <text evidence="4">The sequence shown here is derived from an EMBL/GenBank/DDBJ whole genome shotgun (WGS) entry which is preliminary data.</text>
</comment>
<dbReference type="GO" id="GO:0003676">
    <property type="term" value="F:nucleic acid binding"/>
    <property type="evidence" value="ECO:0007669"/>
    <property type="project" value="InterPro"/>
</dbReference>
<keyword evidence="2" id="KW-0812">Transmembrane</keyword>
<organism evidence="4 6">
    <name type="scientific">Vitis vinifera</name>
    <name type="common">Grape</name>
    <dbReference type="NCBI Taxonomy" id="29760"/>
    <lineage>
        <taxon>Eukaryota</taxon>
        <taxon>Viridiplantae</taxon>
        <taxon>Streptophyta</taxon>
        <taxon>Embryophyta</taxon>
        <taxon>Tracheophyta</taxon>
        <taxon>Spermatophyta</taxon>
        <taxon>Magnoliopsida</taxon>
        <taxon>eudicotyledons</taxon>
        <taxon>Gunneridae</taxon>
        <taxon>Pentapetalae</taxon>
        <taxon>rosids</taxon>
        <taxon>Vitales</taxon>
        <taxon>Vitaceae</taxon>
        <taxon>Viteae</taxon>
        <taxon>Vitis</taxon>
    </lineage>
</organism>
<protein>
    <recommendedName>
        <fullName evidence="1">DNA polymerase delta catalytic subunit</fullName>
    </recommendedName>
</protein>
<dbReference type="EMBL" id="QGNW01000189">
    <property type="protein sequence ID" value="RVW86927.1"/>
    <property type="molecule type" value="Genomic_DNA"/>
</dbReference>
<dbReference type="EMBL" id="QGNW01000289">
    <property type="protein sequence ID" value="RVW78833.1"/>
    <property type="molecule type" value="Genomic_DNA"/>
</dbReference>
<proteinExistence type="predicted"/>
<dbReference type="PANTHER" id="PTHR10322:SF23">
    <property type="entry name" value="DNA POLYMERASE DELTA CATALYTIC SUBUNIT"/>
    <property type="match status" value="1"/>
</dbReference>
<dbReference type="InterPro" id="IPR012337">
    <property type="entry name" value="RNaseH-like_sf"/>
</dbReference>
<evidence type="ECO:0000256" key="2">
    <source>
        <dbReference type="SAM" id="Phobius"/>
    </source>
</evidence>
<dbReference type="Proteomes" id="UP000288805">
    <property type="component" value="Unassembled WGS sequence"/>
</dbReference>
<name>A0A438H3D9_VITVI</name>
<reference evidence="4 6" key="1">
    <citation type="journal article" date="2018" name="PLoS Genet.">
        <title>Population sequencing reveals clonal diversity and ancestral inbreeding in the grapevine cultivar Chardonnay.</title>
        <authorList>
            <person name="Roach M.J."/>
            <person name="Johnson D.L."/>
            <person name="Bohlmann J."/>
            <person name="van Vuuren H.J."/>
            <person name="Jones S.J."/>
            <person name="Pretorius I.S."/>
            <person name="Schmidt S.A."/>
            <person name="Borneman A.R."/>
        </authorList>
    </citation>
    <scope>NUCLEOTIDE SEQUENCE [LARGE SCALE GENOMIC DNA]</scope>
    <source>
        <strain evidence="6">cv. Chardonnay</strain>
        <strain evidence="4">I10V1</strain>
        <tissue evidence="4">Leaf</tissue>
    </source>
</reference>
<evidence type="ECO:0000313" key="4">
    <source>
        <dbReference type="EMBL" id="RVW78833.1"/>
    </source>
</evidence>
<evidence type="ECO:0000259" key="3">
    <source>
        <dbReference type="Pfam" id="PF03104"/>
    </source>
</evidence>
<feature type="transmembrane region" description="Helical" evidence="2">
    <location>
        <begin position="132"/>
        <end position="153"/>
    </location>
</feature>
<evidence type="ECO:0000313" key="6">
    <source>
        <dbReference type="Proteomes" id="UP000288805"/>
    </source>
</evidence>
<evidence type="ECO:0000313" key="5">
    <source>
        <dbReference type="EMBL" id="RVW86927.1"/>
    </source>
</evidence>
<dbReference type="AlphaFoldDB" id="A0A438H3D9"/>
<accession>A0A438H3D9</accession>
<dbReference type="SUPFAM" id="SSF53098">
    <property type="entry name" value="Ribonuclease H-like"/>
    <property type="match status" value="1"/>
</dbReference>
<dbReference type="Pfam" id="PF03104">
    <property type="entry name" value="DNA_pol_B_exo1"/>
    <property type="match status" value="1"/>
</dbReference>
<sequence length="183" mass="21087">MCWVEMKSGTFSVKSLYASLEIGRVVQFPSSVVWNVWVPPKYGTRESKEVTVEGRVQFDLLQVMQRDYKLSSYSLNSVSAHFLSEQDLSNIFDEKNNAKLPCIKIVSYGKERTPYILVGARLVWNPTVSSSFFHLLFLWKACLLAYLYIFGYMKFLVLEDELRLWWALMIPGSPNFTSVPVST</sequence>
<dbReference type="Gene3D" id="3.30.420.10">
    <property type="entry name" value="Ribonuclease H-like superfamily/Ribonuclease H"/>
    <property type="match status" value="1"/>
</dbReference>
<feature type="domain" description="DNA-directed DNA polymerase family B exonuclease" evidence="3">
    <location>
        <begin position="22"/>
        <end position="78"/>
    </location>
</feature>